<dbReference type="STRING" id="564608.C1MZN2"/>
<keyword evidence="5" id="KW-0966">Cell projection</keyword>
<dbReference type="SUPFAM" id="SSF49354">
    <property type="entry name" value="PapD-like"/>
    <property type="match status" value="1"/>
</dbReference>
<dbReference type="GO" id="GO:0005929">
    <property type="term" value="C:cilium"/>
    <property type="evidence" value="ECO:0007669"/>
    <property type="project" value="UniProtKB-SubCell"/>
</dbReference>
<evidence type="ECO:0000256" key="2">
    <source>
        <dbReference type="ARBA" id="ARBA00004496"/>
    </source>
</evidence>
<dbReference type="PANTHER" id="PTHR45912">
    <property type="entry name" value="CILIA- AND FLAGELLA-ASSOCIATED PROTEIN 47"/>
    <property type="match status" value="1"/>
</dbReference>
<reference evidence="8 9" key="1">
    <citation type="journal article" date="2009" name="Science">
        <title>Green evolution and dynamic adaptations revealed by genomes of the marine picoeukaryotes Micromonas.</title>
        <authorList>
            <person name="Worden A.Z."/>
            <person name="Lee J.H."/>
            <person name="Mock T."/>
            <person name="Rouze P."/>
            <person name="Simmons M.P."/>
            <person name="Aerts A.L."/>
            <person name="Allen A.E."/>
            <person name="Cuvelier M.L."/>
            <person name="Derelle E."/>
            <person name="Everett M.V."/>
            <person name="Foulon E."/>
            <person name="Grimwood J."/>
            <person name="Gundlach H."/>
            <person name="Henrissat B."/>
            <person name="Napoli C."/>
            <person name="McDonald S.M."/>
            <person name="Parker M.S."/>
            <person name="Rombauts S."/>
            <person name="Salamov A."/>
            <person name="Von Dassow P."/>
            <person name="Badger J.H."/>
            <person name="Coutinho P.M."/>
            <person name="Demir E."/>
            <person name="Dubchak I."/>
            <person name="Gentemann C."/>
            <person name="Eikrem W."/>
            <person name="Gready J.E."/>
            <person name="John U."/>
            <person name="Lanier W."/>
            <person name="Lindquist E.A."/>
            <person name="Lucas S."/>
            <person name="Mayer K.F."/>
            <person name="Moreau H."/>
            <person name="Not F."/>
            <person name="Otillar R."/>
            <person name="Panaud O."/>
            <person name="Pangilinan J."/>
            <person name="Paulsen I."/>
            <person name="Piegu B."/>
            <person name="Poliakov A."/>
            <person name="Robbens S."/>
            <person name="Schmutz J."/>
            <person name="Toulza E."/>
            <person name="Wyss T."/>
            <person name="Zelensky A."/>
            <person name="Zhou K."/>
            <person name="Armbrust E.V."/>
            <person name="Bhattacharya D."/>
            <person name="Goodenough U.W."/>
            <person name="Van de Peer Y."/>
            <person name="Grigoriev I.V."/>
        </authorList>
    </citation>
    <scope>NUCLEOTIDE SEQUENCE [LARGE SCALE GENOMIC DNA]</scope>
    <source>
        <strain evidence="8 9">CCMP1545</strain>
    </source>
</reference>
<dbReference type="GeneID" id="9686421"/>
<accession>C1MZN2</accession>
<comment type="subcellular location">
    <subcellularLocation>
        <location evidence="1">Cell projection</location>
        <location evidence="1">Cilium</location>
    </subcellularLocation>
    <subcellularLocation>
        <location evidence="2">Cytoplasm</location>
    </subcellularLocation>
</comment>
<dbReference type="PANTHER" id="PTHR45912:SF3">
    <property type="entry name" value="CILIA- AND FLAGELLA-ASSOCIATED PROTEIN 47"/>
    <property type="match status" value="1"/>
</dbReference>
<dbReference type="eggNOG" id="ENOG502QQ4Q">
    <property type="taxonomic scope" value="Eukaryota"/>
</dbReference>
<dbReference type="EMBL" id="GG663743">
    <property type="protein sequence ID" value="EEH54632.1"/>
    <property type="molecule type" value="Genomic_DNA"/>
</dbReference>
<organism evidence="9">
    <name type="scientific">Micromonas pusilla (strain CCMP1545)</name>
    <name type="common">Picoplanktonic green alga</name>
    <dbReference type="NCBI Taxonomy" id="564608"/>
    <lineage>
        <taxon>Eukaryota</taxon>
        <taxon>Viridiplantae</taxon>
        <taxon>Chlorophyta</taxon>
        <taxon>Mamiellophyceae</taxon>
        <taxon>Mamiellales</taxon>
        <taxon>Mamiellaceae</taxon>
        <taxon>Micromonas</taxon>
    </lineage>
</organism>
<dbReference type="InterPro" id="IPR001715">
    <property type="entry name" value="CH_dom"/>
</dbReference>
<feature type="region of interest" description="Disordered" evidence="6">
    <location>
        <begin position="598"/>
        <end position="618"/>
    </location>
</feature>
<dbReference type="Gene3D" id="1.10.418.10">
    <property type="entry name" value="Calponin-like domain"/>
    <property type="match status" value="1"/>
</dbReference>
<evidence type="ECO:0000313" key="9">
    <source>
        <dbReference type="Proteomes" id="UP000001876"/>
    </source>
</evidence>
<dbReference type="GO" id="GO:0060271">
    <property type="term" value="P:cilium assembly"/>
    <property type="evidence" value="ECO:0007669"/>
    <property type="project" value="TreeGrafter"/>
</dbReference>
<dbReference type="SUPFAM" id="SSF47576">
    <property type="entry name" value="Calponin-homology domain, CH-domain"/>
    <property type="match status" value="1"/>
</dbReference>
<dbReference type="OMA" id="PMTNEAK"/>
<evidence type="ECO:0000256" key="4">
    <source>
        <dbReference type="ARBA" id="ARBA00023069"/>
    </source>
</evidence>
<evidence type="ECO:0000256" key="6">
    <source>
        <dbReference type="SAM" id="MobiDB-lite"/>
    </source>
</evidence>
<keyword evidence="3" id="KW-0963">Cytoplasm</keyword>
<dbReference type="CDD" id="cd21218">
    <property type="entry name" value="CH_PLS_FIM_rpt2"/>
    <property type="match status" value="1"/>
</dbReference>
<dbReference type="OrthoDB" id="10060824at2759"/>
<dbReference type="GO" id="GO:0005737">
    <property type="term" value="C:cytoplasm"/>
    <property type="evidence" value="ECO:0007669"/>
    <property type="project" value="UniProtKB-SubCell"/>
</dbReference>
<feature type="region of interest" description="Disordered" evidence="6">
    <location>
        <begin position="1058"/>
        <end position="1083"/>
    </location>
</feature>
<evidence type="ECO:0000256" key="5">
    <source>
        <dbReference type="ARBA" id="ARBA00023273"/>
    </source>
</evidence>
<keyword evidence="4" id="KW-0969">Cilium</keyword>
<dbReference type="Proteomes" id="UP000001876">
    <property type="component" value="Unassembled WGS sequence"/>
</dbReference>
<evidence type="ECO:0000259" key="7">
    <source>
        <dbReference type="PROSITE" id="PS50021"/>
    </source>
</evidence>
<evidence type="ECO:0000313" key="8">
    <source>
        <dbReference type="EMBL" id="EEH54632.1"/>
    </source>
</evidence>
<dbReference type="InterPro" id="IPR058952">
    <property type="entry name" value="Ig_CFAP47"/>
</dbReference>
<dbReference type="Pfam" id="PF26579">
    <property type="entry name" value="Ig_CFAP47"/>
    <property type="match status" value="1"/>
</dbReference>
<evidence type="ECO:0000256" key="3">
    <source>
        <dbReference type="ARBA" id="ARBA00022490"/>
    </source>
</evidence>
<proteinExistence type="predicted"/>
<dbReference type="InterPro" id="IPR056343">
    <property type="entry name" value="CFAP47_dom"/>
</dbReference>
<evidence type="ECO:0000256" key="1">
    <source>
        <dbReference type="ARBA" id="ARBA00004138"/>
    </source>
</evidence>
<dbReference type="NCBIfam" id="NF012200">
    <property type="entry name" value="choice_anch_D"/>
    <property type="match status" value="1"/>
</dbReference>
<dbReference type="KEGG" id="mpp:MICPUCDRAFT_60791"/>
<dbReference type="Pfam" id="PF24771">
    <property type="entry name" value="Ig_CFAP74_1st"/>
    <property type="match status" value="1"/>
</dbReference>
<keyword evidence="9" id="KW-1185">Reference proteome</keyword>
<dbReference type="InterPro" id="IPR008962">
    <property type="entry name" value="PapD-like_sf"/>
</dbReference>
<dbReference type="Gene3D" id="2.60.40.10">
    <property type="entry name" value="Immunoglobulins"/>
    <property type="match status" value="6"/>
</dbReference>
<dbReference type="Pfam" id="PF22544">
    <property type="entry name" value="HYDIN_VesB_CFA65-like_Ig"/>
    <property type="match status" value="2"/>
</dbReference>
<gene>
    <name evidence="8" type="ORF">MICPUCDRAFT_60791</name>
</gene>
<dbReference type="RefSeq" id="XP_003060982.1">
    <property type="nucleotide sequence ID" value="XM_003060936.1"/>
</dbReference>
<dbReference type="InterPro" id="IPR036872">
    <property type="entry name" value="CH_dom_sf"/>
</dbReference>
<dbReference type="InterPro" id="IPR013783">
    <property type="entry name" value="Ig-like_fold"/>
</dbReference>
<feature type="domain" description="Calponin-homology (CH)" evidence="7">
    <location>
        <begin position="1618"/>
        <end position="1729"/>
    </location>
</feature>
<protein>
    <submittedName>
        <fullName evidence="8">Predicted protein</fullName>
    </submittedName>
</protein>
<dbReference type="InterPro" id="IPR053879">
    <property type="entry name" value="HYDIN_VesB_CFA65-like_Ig"/>
</dbReference>
<dbReference type="Pfam" id="PF24529">
    <property type="entry name" value="CFAP47"/>
    <property type="match status" value="1"/>
</dbReference>
<sequence>MSSAGASALPWLRMFPPSITFEDVEANAVHTTTVTLTNADARIHGVKILKPTSKKFHLVSRDFVAVKLAPGMSTSFELAFSTDHEESFYDTLVIQSDAGTATMPLAAHAPCGDAVVTGSLDMGVVVGGRAVTTDLTIRNRGPRPANFTVDWDRTWGQVIRIDPASGVVGPARDGQAGIAKVFVTCAPGANLTSVTTPVEVTLDGRLGRPTTFHLTAAVVPHTFEILENVPGGGVAKTLGFGTVLFGETRERTAVVYNNGPAPVEFAASCSAAPLDDVAAAKAAASSVSASTRFDDIVPGVVDLRGCVDASLTFGDAKGTLAPYEKRVLTFSLSPTIATPTKGFKSKDSALVGESREMKYLAIVSFKGHDTRLALPITARAVAGCLAVDPPLLDFGPIASDDVGDHLVTIKNTNKEMPVDFTAPRIKFFKTTPSSGVIPAGQQVSVVVRYEPKNLGAHKERLAINALGVNGEIIQTTTLIVKGVSHEPGEKWRPLPGGTMALPEDFVKQRKYVNPMDVTRATIARSKAGRGTRPPTLERSETMRLYEAVDRNETFGFTLEQATAKERNKSGYVEYLRARRTQRVGAKVDPTDDLSLGLRDKCGLRDNGPPLPDPREPLWLDPNETARPMKHLRPKTISQHVAEAKELDIARKHKEHPTTAREMKECGRVLIPKEVAKLTMGPSTLDFGTVCALSTNTKYFPVTNRTDQCVFVEVDAEAASPWLRGSGPRSQVVPPGETASFALRLRVPEATAGVRVPIVYTVNSNANTRYSFDVVANVVPVTIKLNNESLSFRFAQENWEDVVDETLVLSNQGSYPAEFEWKAPPGCAFTVSPSSGVVPGCASKPVVVTWLPQRIEGGKGGGVNAADLELSVVGNPEPIVVPCSGEAGEPRARFKEKHLDLGTCAVGFTTHRSVSIANLGEVDAVFSVLPLHDGAPVSCEPTRGRIAEASSKEIEITCYFDEPGSHDFPLCVKLRGGKIIKCRVTAEAIVPVVSVKQKRFTFDDVFVGGVRRLPVTVTNHSVIDATFVINLKKFPEFSVQLPSENWSEDVYEEGPPIVRASENPDSPPDTVSGARPMPGAPAKELASTTAAGDGFDYALVVAANASLTFNLVFRPTVENTHAFALPLFLRSVDLVLDENVQRTVRARSEAPRLAISPSTSIFFGPRILLREGFRKIPYAHEMTLTNNDDSKNTMQWSFGACVNENNPAGPKPDAHAKCVRFEPSFGSLAYGASIVVKCYFEPLHALPYDVTVPVYLDNVKDVAYETLEVNGVGCHPKLTFDVKEVVLAPTPLGVATTRRFNLVNDGYGNVEVSCRLPTDTAKIPMEVSFPEGKNIGRAKPILPVDITFKSRKPISFTADVDFLDEDARRFSIPVSGTADNCLLTLEPFMAANADLKLVGDEGRPVLVSEPETVEVPSASAVESGVNERLLMNWLNCTTSIGPFDDIPGNFIESKGRLMTELVEYWSGHPVPGKIGSGKVLVLSAKKREAAEQLLEQNEKLLGFLKAHGALLNSVKPEMLLDPMDFHRVLDRRVAKYYSHANKNPDETEGAALKHWVALDRDRARFVSASAAAYRATLTQIIKIFVLSRVTPKQFKTMPGVDPAVKETPDGTLSGSQVFSVAEGILLKWLSYHSEKIFKSEARRVVNFSSDLKSGSVFYATLVSHWPSLKEHGGGMCRDPKTNGDYLANAECVLGMLKAVNMPYLITASQLVNAKPAERVLFVLFLYNTLPQLIPKTNIEFPCTLHVKTTKQIELTNPTKKNIVYEVRLEGEADFKVDANKVRLGPKATAHLPVALTPRTSTPGEAKLMLSCNREGSAPTATTLVFGLKPKLDAEAPLRRFNFDASCYEHVITTVELENPFPGDCEFAIEVKNFDADEVKAAADAAALEAATSAGAGAGSGWTRERGVAPATTARLTATNRPKVPKVDSSLFPDPFGVNRRSTRVRRGDAVALSVSYLPFTMGSHVAHVTFTDAKYGSFVYELNGTSDYPMPFVTKKETVEITAQQILVPLTYQNGPFEDAKRSFLEKHPLNKFQDQVDKLRCAAPWPKKIEYRLQTHSKYMEVPKDRITLTLNGAKAKSVVEKNNKGDVVVREIPGENDMPIDFTPKGPGRYPGKVVLVSPYDVRVIEVEFNADDKDTAASLEFECAARQVITQDIPMVNNGPRAMTVQSKFEGDVFFTGPRDLIVPGGQTLNYPLSFKPKGAGEFNGRLTLSTGTTDKSAYVLHAVVSDPLAEAHVILHCQARTKTSQRLTIPNVYGVTRGATYVVSSDLGFVSGQSKAHAKCGGVGYFDLEVRPPCSGKHLGTITFTAPNGYYCWFTLEIHATPPPSEDVIAMEVATRQAVTVKIPLSNPTDFPALFKVTHEGHGVLGSEEFRLKPRSEGAYDLAYSPLLMGRSQGFVTFRDARLGEFAFELDLTPLEAKPIKLPKMSAAVGLFDSTTVSIENPLDDEVLLDLSCDNRANFSFSPNKVLLPPFGVGKFDVRYSPSSMGPEERGTITATSQRAGTWTFAAVGVGALPGDMPKRDVYVTCGETGHDQIVFKNPFDRALTVSLTLETRTFAEDDPFAIAGLKRHKNVLLPAFGVLHVPFTFSPKRMMRHDATLVVSDDGSDLAWRFPIVGSPEGAPDGTEYHIEGKARRRLETSMSFRLPGLKLRGRSERYTHAIVAPNDIAREHLERALTLQPIKSAITSETDPLHFAVVFRPVKAIDFCTCELVIEKASGGRWRFPVHVRATEPDIDGVLQVSAYVGEVSETTFTLANPDPLPCNFTAYFNPGGPQELTVSPECGLMRASKARGVSAAARDLGRTTMRSDVVTAGPADPELGGAEFVVSYAPTSYGSDIVGELIVHTPQTQWTFKVIGTVPEYDAPEGRKKVVTKISREVEESLRRAQDEKCVRERTKNIVHRNVRGGYTSKVALGTSKLRKTEGRKTWGLI</sequence>
<dbReference type="PROSITE" id="PS50021">
    <property type="entry name" value="CH"/>
    <property type="match status" value="1"/>
</dbReference>
<name>C1MZN2_MICPC</name>